<feature type="transmembrane region" description="Helical" evidence="1">
    <location>
        <begin position="352"/>
        <end position="373"/>
    </location>
</feature>
<feature type="transmembrane region" description="Helical" evidence="1">
    <location>
        <begin position="197"/>
        <end position="223"/>
    </location>
</feature>
<dbReference type="Pfam" id="PF13466">
    <property type="entry name" value="STAS_2"/>
    <property type="match status" value="1"/>
</dbReference>
<feature type="transmembrane region" description="Helical" evidence="1">
    <location>
        <begin position="312"/>
        <end position="332"/>
    </location>
</feature>
<keyword evidence="1" id="KW-0472">Membrane</keyword>
<dbReference type="RefSeq" id="WP_284391025.1">
    <property type="nucleotide sequence ID" value="NZ_BSNG01000001.1"/>
</dbReference>
<evidence type="ECO:0000259" key="2">
    <source>
        <dbReference type="PROSITE" id="PS50801"/>
    </source>
</evidence>
<dbReference type="InterPro" id="IPR030802">
    <property type="entry name" value="Permease_MalE"/>
</dbReference>
<dbReference type="Gene3D" id="3.30.750.24">
    <property type="entry name" value="STAS domain"/>
    <property type="match status" value="1"/>
</dbReference>
<dbReference type="SUPFAM" id="SSF52091">
    <property type="entry name" value="SpoIIaa-like"/>
    <property type="match status" value="1"/>
</dbReference>
<evidence type="ECO:0000313" key="4">
    <source>
        <dbReference type="Proteomes" id="UP001161406"/>
    </source>
</evidence>
<keyword evidence="4" id="KW-1185">Reference proteome</keyword>
<reference evidence="3" key="2">
    <citation type="submission" date="2023-01" db="EMBL/GenBank/DDBJ databases">
        <title>Draft genome sequence of Devosia yakushimensis strain NBRC 103855.</title>
        <authorList>
            <person name="Sun Q."/>
            <person name="Mori K."/>
        </authorList>
    </citation>
    <scope>NUCLEOTIDE SEQUENCE</scope>
    <source>
        <strain evidence="3">NBRC 103855</strain>
    </source>
</reference>
<gene>
    <name evidence="3" type="ORF">GCM10007913_23500</name>
</gene>
<evidence type="ECO:0000313" key="3">
    <source>
        <dbReference type="EMBL" id="GLQ10418.1"/>
    </source>
</evidence>
<dbReference type="InterPro" id="IPR036513">
    <property type="entry name" value="STAS_dom_sf"/>
</dbReference>
<comment type="caution">
    <text evidence="3">The sequence shown here is derived from an EMBL/GenBank/DDBJ whole genome shotgun (WGS) entry which is preliminary data.</text>
</comment>
<dbReference type="Proteomes" id="UP001161406">
    <property type="component" value="Unassembled WGS sequence"/>
</dbReference>
<proteinExistence type="predicted"/>
<dbReference type="PANTHER" id="PTHR30188">
    <property type="entry name" value="ABC TRANSPORTER PERMEASE PROTEIN-RELATED"/>
    <property type="match status" value="1"/>
</dbReference>
<dbReference type="EMBL" id="BSNG01000001">
    <property type="protein sequence ID" value="GLQ10418.1"/>
    <property type="molecule type" value="Genomic_DNA"/>
</dbReference>
<keyword evidence="1" id="KW-0812">Transmembrane</keyword>
<feature type="transmembrane region" description="Helical" evidence="1">
    <location>
        <begin position="262"/>
        <end position="291"/>
    </location>
</feature>
<name>A0ABQ5UEG2_9HYPH</name>
<reference evidence="3" key="1">
    <citation type="journal article" date="2014" name="Int. J. Syst. Evol. Microbiol.">
        <title>Complete genome of a new Firmicutes species belonging to the dominant human colonic microbiota ('Ruminococcus bicirculans') reveals two chromosomes and a selective capacity to utilize plant glucans.</title>
        <authorList>
            <consortium name="NISC Comparative Sequencing Program"/>
            <person name="Wegmann U."/>
            <person name="Louis P."/>
            <person name="Goesmann A."/>
            <person name="Henrissat B."/>
            <person name="Duncan S.H."/>
            <person name="Flint H.J."/>
        </authorList>
    </citation>
    <scope>NUCLEOTIDE SEQUENCE</scope>
    <source>
        <strain evidence="3">NBRC 103855</strain>
    </source>
</reference>
<feature type="transmembrane region" description="Helical" evidence="1">
    <location>
        <begin position="165"/>
        <end position="185"/>
    </location>
</feature>
<feature type="domain" description="STAS" evidence="2">
    <location>
        <begin position="16"/>
        <end position="95"/>
    </location>
</feature>
<protein>
    <submittedName>
        <fullName evidence="3">ABC transporter permease</fullName>
    </submittedName>
</protein>
<keyword evidence="1" id="KW-1133">Transmembrane helix</keyword>
<evidence type="ECO:0000256" key="1">
    <source>
        <dbReference type="SAM" id="Phobius"/>
    </source>
</evidence>
<dbReference type="InterPro" id="IPR058548">
    <property type="entry name" value="MlaB-like_STAS"/>
</dbReference>
<organism evidence="3 4">
    <name type="scientific">Devosia yakushimensis</name>
    <dbReference type="NCBI Taxonomy" id="470028"/>
    <lineage>
        <taxon>Bacteria</taxon>
        <taxon>Pseudomonadati</taxon>
        <taxon>Pseudomonadota</taxon>
        <taxon>Alphaproteobacteria</taxon>
        <taxon>Hyphomicrobiales</taxon>
        <taxon>Devosiaceae</taxon>
        <taxon>Devosia</taxon>
    </lineage>
</organism>
<dbReference type="InterPro" id="IPR002645">
    <property type="entry name" value="STAS_dom"/>
</dbReference>
<dbReference type="Pfam" id="PF02405">
    <property type="entry name" value="MlaE"/>
    <property type="match status" value="1"/>
</dbReference>
<dbReference type="PANTHER" id="PTHR30188:SF3">
    <property type="entry name" value="ABC TRANSPORTER PERMEASE"/>
    <property type="match status" value="1"/>
</dbReference>
<accession>A0ABQ5UEG2</accession>
<sequence length="375" mass="39938">MARQTTIETSATGGSLIRCSGDWTSATARSLERELADLALPGAETAPVQLDLDGIGRLDTVGAWLLGNFRHRLGDGRVEFVGGTEQHKHLLDRIGDNPLEQVAPPSHPNFLVYPFDQLGRALIGAGQDIFDANVVQGRIITAFARTLSFQAPLRFPSFVNQFEQIVLRAIPIVALISLVVGAIITQQTILQLRNFGAVILVVDLAAILMFREIGVLLAAIMVAGRSGSAITAEIGSMRMREEFDALQVMGVDPYQALLLPRVVALVVGLPLLAFIGAMSGLVGAAIVSLVYGDIPFDIFIGRLQDAMSIKSVIVGMVKAPFMAFLVGLIASIEGLKVEGSSESLGRRTTSSVVKSIFIVIVADGLFAVFFAAVGI</sequence>
<dbReference type="PROSITE" id="PS50801">
    <property type="entry name" value="STAS"/>
    <property type="match status" value="1"/>
</dbReference>